<organism evidence="3 4">
    <name type="scientific">Candidatus Butyricicoccus avistercoris</name>
    <dbReference type="NCBI Taxonomy" id="2838518"/>
    <lineage>
        <taxon>Bacteria</taxon>
        <taxon>Bacillati</taxon>
        <taxon>Bacillota</taxon>
        <taxon>Clostridia</taxon>
        <taxon>Eubacteriales</taxon>
        <taxon>Butyricicoccaceae</taxon>
        <taxon>Butyricicoccus</taxon>
    </lineage>
</organism>
<reference evidence="3" key="1">
    <citation type="journal article" date="2021" name="PeerJ">
        <title>Extensive microbial diversity within the chicken gut microbiome revealed by metagenomics and culture.</title>
        <authorList>
            <person name="Gilroy R."/>
            <person name="Ravi A."/>
            <person name="Getino M."/>
            <person name="Pursley I."/>
            <person name="Horton D.L."/>
            <person name="Alikhan N.F."/>
            <person name="Baker D."/>
            <person name="Gharbi K."/>
            <person name="Hall N."/>
            <person name="Watson M."/>
            <person name="Adriaenssens E.M."/>
            <person name="Foster-Nyarko E."/>
            <person name="Jarju S."/>
            <person name="Secka A."/>
            <person name="Antonio M."/>
            <person name="Oren A."/>
            <person name="Chaudhuri R.R."/>
            <person name="La Ragione R."/>
            <person name="Hildebrand F."/>
            <person name="Pallen M.J."/>
        </authorList>
    </citation>
    <scope>NUCLEOTIDE SEQUENCE</scope>
    <source>
        <strain evidence="3">CHK193-4272</strain>
    </source>
</reference>
<keyword evidence="1" id="KW-0732">Signal</keyword>
<feature type="domain" description="NodB homology" evidence="2">
    <location>
        <begin position="59"/>
        <end position="240"/>
    </location>
</feature>
<dbReference type="InterPro" id="IPR050248">
    <property type="entry name" value="Polysacc_deacetylase_ArnD"/>
</dbReference>
<evidence type="ECO:0000256" key="1">
    <source>
        <dbReference type="SAM" id="SignalP"/>
    </source>
</evidence>
<sequence length="381" mass="42632">MIKKIVSSILISSVLFSSVYATNWGLSYTNGVNQPPNGEDSAQTLAQYNTYFLGDTSKKTVYLTFDAGYENGYTTKILDVLKKQNVPAAFFILEHYIDANPEIVKRMSNDGHIVGNHTSNHPNITKISNTKLINEVDNLSIKFQNLTGKRLDPYFRPPEGSYTYNKLQTLQYLGYNTILWSVAYADWDENNQPSYESALNILNKRMHNGAIILLHPTSSTNAGILDTFITNLKNQGYDFAYLSSLPQLNKGIVKAIPSACKFYINSKPVNITSYLIDDTNYIKLRDFAAILDGTQTEFAIDFANNKITITKNSEYSFIGSELSGKADVAVKQAKKSTGTLENFASYNIENNNYISIRELCDAFGVQIAYDVNTNSVNMKVK</sequence>
<comment type="caution">
    <text evidence="3">The sequence shown here is derived from an EMBL/GenBank/DDBJ whole genome shotgun (WGS) entry which is preliminary data.</text>
</comment>
<dbReference type="PROSITE" id="PS51677">
    <property type="entry name" value="NODB"/>
    <property type="match status" value="1"/>
</dbReference>
<evidence type="ECO:0000313" key="3">
    <source>
        <dbReference type="EMBL" id="HIV62439.1"/>
    </source>
</evidence>
<dbReference type="EMBL" id="DXIE01000035">
    <property type="protein sequence ID" value="HIV62439.1"/>
    <property type="molecule type" value="Genomic_DNA"/>
</dbReference>
<dbReference type="Proteomes" id="UP000886808">
    <property type="component" value="Unassembled WGS sequence"/>
</dbReference>
<dbReference type="SUPFAM" id="SSF88713">
    <property type="entry name" value="Glycoside hydrolase/deacetylase"/>
    <property type="match status" value="1"/>
</dbReference>
<accession>A0A9D1PJ24</accession>
<proteinExistence type="predicted"/>
<feature type="signal peptide" evidence="1">
    <location>
        <begin position="1"/>
        <end position="21"/>
    </location>
</feature>
<dbReference type="Pfam" id="PF01522">
    <property type="entry name" value="Polysacc_deac_1"/>
    <property type="match status" value="1"/>
</dbReference>
<gene>
    <name evidence="3" type="ORF">H9746_06330</name>
</gene>
<feature type="chain" id="PRO_5039679751" evidence="1">
    <location>
        <begin position="22"/>
        <end position="381"/>
    </location>
</feature>
<protein>
    <submittedName>
        <fullName evidence="3">Polysaccharide deacetylase family protein</fullName>
    </submittedName>
</protein>
<evidence type="ECO:0000259" key="2">
    <source>
        <dbReference type="PROSITE" id="PS51677"/>
    </source>
</evidence>
<dbReference type="GO" id="GO:0016020">
    <property type="term" value="C:membrane"/>
    <property type="evidence" value="ECO:0007669"/>
    <property type="project" value="TreeGrafter"/>
</dbReference>
<dbReference type="InterPro" id="IPR011330">
    <property type="entry name" value="Glyco_hydro/deAcase_b/a-brl"/>
</dbReference>
<dbReference type="GO" id="GO:0005975">
    <property type="term" value="P:carbohydrate metabolic process"/>
    <property type="evidence" value="ECO:0007669"/>
    <property type="project" value="InterPro"/>
</dbReference>
<dbReference type="PANTHER" id="PTHR10587">
    <property type="entry name" value="GLYCOSYL TRANSFERASE-RELATED"/>
    <property type="match status" value="1"/>
</dbReference>
<dbReference type="GO" id="GO:0016810">
    <property type="term" value="F:hydrolase activity, acting on carbon-nitrogen (but not peptide) bonds"/>
    <property type="evidence" value="ECO:0007669"/>
    <property type="project" value="InterPro"/>
</dbReference>
<reference evidence="3" key="2">
    <citation type="submission" date="2021-04" db="EMBL/GenBank/DDBJ databases">
        <authorList>
            <person name="Gilroy R."/>
        </authorList>
    </citation>
    <scope>NUCLEOTIDE SEQUENCE</scope>
    <source>
        <strain evidence="3">CHK193-4272</strain>
    </source>
</reference>
<dbReference type="Gene3D" id="3.20.20.370">
    <property type="entry name" value="Glycoside hydrolase/deacetylase"/>
    <property type="match status" value="1"/>
</dbReference>
<dbReference type="AlphaFoldDB" id="A0A9D1PJ24"/>
<dbReference type="PANTHER" id="PTHR10587:SF78">
    <property type="entry name" value="PEPTIDOGLYCAN-N-ACETYLMURAMIC ACID DEACETYLASE PDAA"/>
    <property type="match status" value="1"/>
</dbReference>
<name>A0A9D1PJ24_9FIRM</name>
<dbReference type="InterPro" id="IPR002509">
    <property type="entry name" value="NODB_dom"/>
</dbReference>
<evidence type="ECO:0000313" key="4">
    <source>
        <dbReference type="Proteomes" id="UP000886808"/>
    </source>
</evidence>